<gene>
    <name evidence="1" type="ORF">PVK06_039672</name>
</gene>
<protein>
    <submittedName>
        <fullName evidence="1">Uncharacterized protein</fullName>
    </submittedName>
</protein>
<dbReference type="Proteomes" id="UP001358586">
    <property type="component" value="Chromosome 11"/>
</dbReference>
<organism evidence="1 2">
    <name type="scientific">Gossypium arboreum</name>
    <name type="common">Tree cotton</name>
    <name type="synonym">Gossypium nanking</name>
    <dbReference type="NCBI Taxonomy" id="29729"/>
    <lineage>
        <taxon>Eukaryota</taxon>
        <taxon>Viridiplantae</taxon>
        <taxon>Streptophyta</taxon>
        <taxon>Embryophyta</taxon>
        <taxon>Tracheophyta</taxon>
        <taxon>Spermatophyta</taxon>
        <taxon>Magnoliopsida</taxon>
        <taxon>eudicotyledons</taxon>
        <taxon>Gunneridae</taxon>
        <taxon>Pentapetalae</taxon>
        <taxon>rosids</taxon>
        <taxon>malvids</taxon>
        <taxon>Malvales</taxon>
        <taxon>Malvaceae</taxon>
        <taxon>Malvoideae</taxon>
        <taxon>Gossypium</taxon>
    </lineage>
</organism>
<sequence length="89" mass="9652">MLGCCQEVDVPPTKVIRGVVLVGATRVTKLIRGSFKTFTSCSRMGRRILAYCKEDPIKVEEEIVSVVFRLVETPKVGGIGTLGGAEELI</sequence>
<evidence type="ECO:0000313" key="2">
    <source>
        <dbReference type="Proteomes" id="UP001358586"/>
    </source>
</evidence>
<comment type="caution">
    <text evidence="1">The sequence shown here is derived from an EMBL/GenBank/DDBJ whole genome shotgun (WGS) entry which is preliminary data.</text>
</comment>
<keyword evidence="2" id="KW-1185">Reference proteome</keyword>
<reference evidence="1 2" key="1">
    <citation type="submission" date="2023-03" db="EMBL/GenBank/DDBJ databases">
        <title>WGS of Gossypium arboreum.</title>
        <authorList>
            <person name="Yu D."/>
        </authorList>
    </citation>
    <scope>NUCLEOTIDE SEQUENCE [LARGE SCALE GENOMIC DNA]</scope>
    <source>
        <tissue evidence="1">Leaf</tissue>
    </source>
</reference>
<accession>A0ABR0N3H7</accession>
<name>A0ABR0N3H7_GOSAR</name>
<proteinExistence type="predicted"/>
<dbReference type="EMBL" id="JARKNE010000011">
    <property type="protein sequence ID" value="KAK5785122.1"/>
    <property type="molecule type" value="Genomic_DNA"/>
</dbReference>
<evidence type="ECO:0000313" key="1">
    <source>
        <dbReference type="EMBL" id="KAK5785122.1"/>
    </source>
</evidence>